<dbReference type="InterPro" id="IPR000847">
    <property type="entry name" value="LysR_HTH_N"/>
</dbReference>
<dbReference type="Pfam" id="PF03466">
    <property type="entry name" value="LysR_substrate"/>
    <property type="match status" value="1"/>
</dbReference>
<protein>
    <submittedName>
        <fullName evidence="7">LysR family transcriptional regulator</fullName>
    </submittedName>
</protein>
<reference evidence="7" key="1">
    <citation type="submission" date="2022-10" db="EMBL/GenBank/DDBJ databases">
        <title>The complete genomes of actinobacterial strains from the NBC collection.</title>
        <authorList>
            <person name="Joergensen T.S."/>
            <person name="Alvarez Arevalo M."/>
            <person name="Sterndorff E.B."/>
            <person name="Faurdal D."/>
            <person name="Vuksanovic O."/>
            <person name="Mourched A.-S."/>
            <person name="Charusanti P."/>
            <person name="Shaw S."/>
            <person name="Blin K."/>
            <person name="Weber T."/>
        </authorList>
    </citation>
    <scope>NUCLEOTIDE SEQUENCE</scope>
    <source>
        <strain evidence="7">NBC_00248</strain>
    </source>
</reference>
<dbReference type="PRINTS" id="PR00039">
    <property type="entry name" value="HTHLYSR"/>
</dbReference>
<proteinExistence type="inferred from homology"/>
<dbReference type="Proteomes" id="UP001432039">
    <property type="component" value="Chromosome"/>
</dbReference>
<evidence type="ECO:0000259" key="6">
    <source>
        <dbReference type="PROSITE" id="PS50931"/>
    </source>
</evidence>
<dbReference type="CDD" id="cd08414">
    <property type="entry name" value="PBP2_LTTR_aromatics_like"/>
    <property type="match status" value="1"/>
</dbReference>
<dbReference type="RefSeq" id="WP_328960483.1">
    <property type="nucleotide sequence ID" value="NZ_CP108090.1"/>
</dbReference>
<dbReference type="PROSITE" id="PS50931">
    <property type="entry name" value="HTH_LYSR"/>
    <property type="match status" value="1"/>
</dbReference>
<dbReference type="SUPFAM" id="SSF53850">
    <property type="entry name" value="Periplasmic binding protein-like II"/>
    <property type="match status" value="1"/>
</dbReference>
<keyword evidence="8" id="KW-1185">Reference proteome</keyword>
<dbReference type="InterPro" id="IPR036390">
    <property type="entry name" value="WH_DNA-bd_sf"/>
</dbReference>
<dbReference type="Gene3D" id="3.40.190.10">
    <property type="entry name" value="Periplasmic binding protein-like II"/>
    <property type="match status" value="2"/>
</dbReference>
<feature type="domain" description="HTH lysR-type" evidence="6">
    <location>
        <begin position="1"/>
        <end position="58"/>
    </location>
</feature>
<keyword evidence="2" id="KW-0805">Transcription regulation</keyword>
<comment type="similarity">
    <text evidence="1">Belongs to the LysR transcriptional regulatory family.</text>
</comment>
<dbReference type="Pfam" id="PF00126">
    <property type="entry name" value="HTH_1"/>
    <property type="match status" value="1"/>
</dbReference>
<evidence type="ECO:0000256" key="5">
    <source>
        <dbReference type="SAM" id="MobiDB-lite"/>
    </source>
</evidence>
<evidence type="ECO:0000256" key="1">
    <source>
        <dbReference type="ARBA" id="ARBA00009437"/>
    </source>
</evidence>
<keyword evidence="3" id="KW-0238">DNA-binding</keyword>
<gene>
    <name evidence="7" type="ORF">OG517_05690</name>
</gene>
<dbReference type="SUPFAM" id="SSF46785">
    <property type="entry name" value="Winged helix' DNA-binding domain"/>
    <property type="match status" value="1"/>
</dbReference>
<dbReference type="Gene3D" id="1.10.10.10">
    <property type="entry name" value="Winged helix-like DNA-binding domain superfamily/Winged helix DNA-binding domain"/>
    <property type="match status" value="1"/>
</dbReference>
<accession>A0ABZ1T7C4</accession>
<keyword evidence="4" id="KW-0804">Transcription</keyword>
<dbReference type="InterPro" id="IPR005119">
    <property type="entry name" value="LysR_subst-bd"/>
</dbReference>
<sequence length="345" mass="37706">MELRQLRYFLTVAEELHFGRAADRLHIVQSAVSQQLRRLERELGAELFARSTRVVRLTEAGNRLLPYAREMLALQVRAREAVDELRVEQAATVRLGTSSGLGAWLDAVLTAFTRRTEHAQLELVTGSTEERLAQVRAGDLDAALLHGERTAPGLEFLPLWQDALMAALPAGHELAARETVALARLAELPLRLSPRSRNPALHDLVMRSCWAAGYTPVLGPEFTNDQDTLAAIGYGKPSWTVFYAPHADQLSVPGVVFRPLSDPTPVIQTYLAVRNGPPRTALRALIEACYEADEGARGDVNVAPPICPTTDGAVPLLQTVPTGPRQSRPPPPATRHGARGSRLRS</sequence>
<dbReference type="PANTHER" id="PTHR30346:SF0">
    <property type="entry name" value="HCA OPERON TRANSCRIPTIONAL ACTIVATOR HCAR"/>
    <property type="match status" value="1"/>
</dbReference>
<dbReference type="InterPro" id="IPR036388">
    <property type="entry name" value="WH-like_DNA-bd_sf"/>
</dbReference>
<evidence type="ECO:0000256" key="4">
    <source>
        <dbReference type="ARBA" id="ARBA00023163"/>
    </source>
</evidence>
<feature type="compositionally biased region" description="Basic residues" evidence="5">
    <location>
        <begin position="336"/>
        <end position="345"/>
    </location>
</feature>
<dbReference type="PANTHER" id="PTHR30346">
    <property type="entry name" value="TRANSCRIPTIONAL DUAL REGULATOR HCAR-RELATED"/>
    <property type="match status" value="1"/>
</dbReference>
<evidence type="ECO:0000256" key="2">
    <source>
        <dbReference type="ARBA" id="ARBA00023015"/>
    </source>
</evidence>
<name>A0ABZ1T7C4_STRVG</name>
<evidence type="ECO:0000313" key="7">
    <source>
        <dbReference type="EMBL" id="WUQ10958.1"/>
    </source>
</evidence>
<feature type="region of interest" description="Disordered" evidence="5">
    <location>
        <begin position="312"/>
        <end position="345"/>
    </location>
</feature>
<evidence type="ECO:0000256" key="3">
    <source>
        <dbReference type="ARBA" id="ARBA00023125"/>
    </source>
</evidence>
<evidence type="ECO:0000313" key="8">
    <source>
        <dbReference type="Proteomes" id="UP001432039"/>
    </source>
</evidence>
<dbReference type="EMBL" id="CP108090">
    <property type="protein sequence ID" value="WUQ10958.1"/>
    <property type="molecule type" value="Genomic_DNA"/>
</dbReference>
<organism evidence="7 8">
    <name type="scientific">Streptomyces virginiae</name>
    <name type="common">Streptomyces cinnamonensis</name>
    <dbReference type="NCBI Taxonomy" id="1961"/>
    <lineage>
        <taxon>Bacteria</taxon>
        <taxon>Bacillati</taxon>
        <taxon>Actinomycetota</taxon>
        <taxon>Actinomycetes</taxon>
        <taxon>Kitasatosporales</taxon>
        <taxon>Streptomycetaceae</taxon>
        <taxon>Streptomyces</taxon>
    </lineage>
</organism>